<evidence type="ECO:0000256" key="2">
    <source>
        <dbReference type="ARBA" id="ARBA00005695"/>
    </source>
</evidence>
<feature type="chain" id="PRO_5047157629" evidence="4">
    <location>
        <begin position="35"/>
        <end position="620"/>
    </location>
</feature>
<evidence type="ECO:0000256" key="1">
    <source>
        <dbReference type="ARBA" id="ARBA00004418"/>
    </source>
</evidence>
<dbReference type="PROSITE" id="PS51257">
    <property type="entry name" value="PROKAR_LIPOPROTEIN"/>
    <property type="match status" value="1"/>
</dbReference>
<dbReference type="Pfam" id="PF00496">
    <property type="entry name" value="SBP_bac_5"/>
    <property type="match status" value="1"/>
</dbReference>
<dbReference type="Gene3D" id="3.40.190.10">
    <property type="entry name" value="Periplasmic binding protein-like II"/>
    <property type="match status" value="1"/>
</dbReference>
<feature type="domain" description="Solute-binding protein family 5" evidence="5">
    <location>
        <begin position="122"/>
        <end position="532"/>
    </location>
</feature>
<feature type="signal peptide" evidence="4">
    <location>
        <begin position="1"/>
        <end position="34"/>
    </location>
</feature>
<name>A0A1I4CZI8_9HYPH</name>
<evidence type="ECO:0000313" key="7">
    <source>
        <dbReference type="Proteomes" id="UP000199598"/>
    </source>
</evidence>
<proteinExistence type="inferred from homology"/>
<dbReference type="PANTHER" id="PTHR30290:SF64">
    <property type="entry name" value="ABC TRANSPORTER PERIPLASMIC BINDING PROTEIN"/>
    <property type="match status" value="1"/>
</dbReference>
<keyword evidence="7" id="KW-1185">Reference proteome</keyword>
<dbReference type="Proteomes" id="UP000199598">
    <property type="component" value="Unassembled WGS sequence"/>
</dbReference>
<gene>
    <name evidence="6" type="ORF">SAMN04488518_110122</name>
</gene>
<comment type="caution">
    <text evidence="6">The sequence shown here is derived from an EMBL/GenBank/DDBJ whole genome shotgun (WGS) entry which is preliminary data.</text>
</comment>
<dbReference type="InterPro" id="IPR030678">
    <property type="entry name" value="Peptide/Ni-bd"/>
</dbReference>
<dbReference type="InterPro" id="IPR000914">
    <property type="entry name" value="SBP_5_dom"/>
</dbReference>
<dbReference type="PANTHER" id="PTHR30290">
    <property type="entry name" value="PERIPLASMIC BINDING COMPONENT OF ABC TRANSPORTER"/>
    <property type="match status" value="1"/>
</dbReference>
<accession>A0A1I4CZI8</accession>
<dbReference type="InterPro" id="IPR039424">
    <property type="entry name" value="SBP_5"/>
</dbReference>
<evidence type="ECO:0000256" key="4">
    <source>
        <dbReference type="SAM" id="SignalP"/>
    </source>
</evidence>
<evidence type="ECO:0000313" key="6">
    <source>
        <dbReference type="EMBL" id="SFK86173.1"/>
    </source>
</evidence>
<dbReference type="PIRSF" id="PIRSF002741">
    <property type="entry name" value="MppA"/>
    <property type="match status" value="1"/>
</dbReference>
<organism evidence="6 7">
    <name type="scientific">Pseudovibrio ascidiaceicola</name>
    <dbReference type="NCBI Taxonomy" id="285279"/>
    <lineage>
        <taxon>Bacteria</taxon>
        <taxon>Pseudomonadati</taxon>
        <taxon>Pseudomonadota</taxon>
        <taxon>Alphaproteobacteria</taxon>
        <taxon>Hyphomicrobiales</taxon>
        <taxon>Stappiaceae</taxon>
        <taxon>Pseudovibrio</taxon>
    </lineage>
</organism>
<keyword evidence="3 4" id="KW-0732">Signal</keyword>
<dbReference type="RefSeq" id="WP_093521740.1">
    <property type="nucleotide sequence ID" value="NZ_FOSK01000010.1"/>
</dbReference>
<protein>
    <submittedName>
        <fullName evidence="6">Peptide/nickel transport system substrate-binding protein</fullName>
    </submittedName>
</protein>
<dbReference type="CDD" id="cd08497">
    <property type="entry name" value="MbnE-like"/>
    <property type="match status" value="1"/>
</dbReference>
<reference evidence="6 7" key="1">
    <citation type="submission" date="2016-10" db="EMBL/GenBank/DDBJ databases">
        <authorList>
            <person name="Varghese N."/>
            <person name="Submissions S."/>
        </authorList>
    </citation>
    <scope>NUCLEOTIDE SEQUENCE [LARGE SCALE GENOMIC DNA]</scope>
    <source>
        <strain evidence="6 7">DSM 16392</strain>
    </source>
</reference>
<sequence length="620" mass="69559">MTKFRSYVNGINNFTKGLVVISGMATLACSTALAQDTVPWSHAIAMHGKPALPADYTHLPYANPEAPKGGRLSLGVQGTFDSLNSFALKGAWTSARGMKERQMGSFILESLLLRTNDEAFTLYAHLAEAVRMPEERNWIEFRLNPAAKFSNGDPLTVDDIIFSLETIRDHGRPPYARWYGKVVKFEKTGAHSVKLHFKDGSDRELPLLIALAPIFNSRTTDPETFGNTTLTPPIGTGPYTFSEIDPGRRTTYTRRDDYWAKDLPQKIGFDNFNEVTVDYFRDYNALQEAFRKGDTEALIYGNPSLWKNAGDFPAFEEGKVVKDVFERGTPPSMTGIAFNTRRPQFSDKRVRQALGMLLDFQWINRTLFNGLYKRTDGYWDNSDLSSIGRPANELEKKLLEPYPNAVTDEVLAGTWRPSEADGSGRDRKVLRDALSLFKQAGYNLDQGKLVNAKSGEQLSFEILVRVQDEEKVALALQRTAKLLGIEISVRTVDAAQFEERRASFGFDALFNTWFASLSPGGEQYARWSSQAADTKSSRNIVGAKEPAIDALIDAMVAARTREEFVAAVRAFDRVLISGFYAIPLYHAPAEWVARWTTVEHPAKSPLYGMQFDNWWDAPKE</sequence>
<comment type="similarity">
    <text evidence="2">Belongs to the bacterial solute-binding protein 5 family.</text>
</comment>
<dbReference type="Gene3D" id="3.10.105.10">
    <property type="entry name" value="Dipeptide-binding Protein, Domain 3"/>
    <property type="match status" value="1"/>
</dbReference>
<dbReference type="SUPFAM" id="SSF53850">
    <property type="entry name" value="Periplasmic binding protein-like II"/>
    <property type="match status" value="1"/>
</dbReference>
<comment type="subcellular location">
    <subcellularLocation>
        <location evidence="1">Periplasm</location>
    </subcellularLocation>
</comment>
<evidence type="ECO:0000256" key="3">
    <source>
        <dbReference type="ARBA" id="ARBA00022729"/>
    </source>
</evidence>
<evidence type="ECO:0000259" key="5">
    <source>
        <dbReference type="Pfam" id="PF00496"/>
    </source>
</evidence>
<dbReference type="EMBL" id="FOSK01000010">
    <property type="protein sequence ID" value="SFK86173.1"/>
    <property type="molecule type" value="Genomic_DNA"/>
</dbReference>